<dbReference type="InterPro" id="IPR032071">
    <property type="entry name" value="DUF4806"/>
</dbReference>
<sequence>MDKFQQNLKGSGSKVVDLVWNTPYIQMSNIFETQDEGVEIPIVDRIERRQYSVGISRTQQNSDILEALKTIITGQRNIQERLEKLEENVVIILQNQKTLSEGQSSLVHNQTAIFEKVNEMESKIVEKAEVLAQNKAIRECKVLLKRVEQSVCRMTGEVTDKELDDVASTFPIESQAIVAEVGDRLQSQDYAQTMTTFLHKLKGASNNVADVMPKVFTDELLEGYNWDGRWSKKSLCKLALVDTILRNVFQQQGYRSFEENIKRSVLLSHHRLK</sequence>
<dbReference type="Pfam" id="PF16064">
    <property type="entry name" value="DUF4806"/>
    <property type="match status" value="1"/>
</dbReference>
<evidence type="ECO:0000313" key="4">
    <source>
        <dbReference type="RefSeq" id="XP_049316743.1"/>
    </source>
</evidence>
<evidence type="ECO:0000313" key="3">
    <source>
        <dbReference type="Proteomes" id="UP001652620"/>
    </source>
</evidence>
<dbReference type="RefSeq" id="XP_049316743.1">
    <property type="nucleotide sequence ID" value="XM_049460786.1"/>
</dbReference>
<feature type="coiled-coil region" evidence="1">
    <location>
        <begin position="68"/>
        <end position="95"/>
    </location>
</feature>
<dbReference type="Proteomes" id="UP001652620">
    <property type="component" value="Chromosome 6"/>
</dbReference>
<feature type="domain" description="DUF4806" evidence="2">
    <location>
        <begin position="169"/>
        <end position="239"/>
    </location>
</feature>
<name>A0ABM3K5I9_BACDO</name>
<keyword evidence="1" id="KW-0175">Coiled coil</keyword>
<protein>
    <submittedName>
        <fullName evidence="4">Uncharacterized protein LOC125779425</fullName>
    </submittedName>
</protein>
<proteinExistence type="predicted"/>
<gene>
    <name evidence="4" type="primary">LOC125779425</name>
</gene>
<reference evidence="4" key="1">
    <citation type="submission" date="2025-08" db="UniProtKB">
        <authorList>
            <consortium name="RefSeq"/>
        </authorList>
    </citation>
    <scope>IDENTIFICATION</scope>
    <source>
        <tissue evidence="4">Adult</tissue>
    </source>
</reference>
<dbReference type="GeneID" id="125779425"/>
<accession>A0ABM3K5I9</accession>
<evidence type="ECO:0000259" key="2">
    <source>
        <dbReference type="Pfam" id="PF16064"/>
    </source>
</evidence>
<keyword evidence="3" id="KW-1185">Reference proteome</keyword>
<evidence type="ECO:0000256" key="1">
    <source>
        <dbReference type="SAM" id="Coils"/>
    </source>
</evidence>
<organism evidence="3 4">
    <name type="scientific">Bactrocera dorsalis</name>
    <name type="common">Oriental fruit fly</name>
    <name type="synonym">Dacus dorsalis</name>
    <dbReference type="NCBI Taxonomy" id="27457"/>
    <lineage>
        <taxon>Eukaryota</taxon>
        <taxon>Metazoa</taxon>
        <taxon>Ecdysozoa</taxon>
        <taxon>Arthropoda</taxon>
        <taxon>Hexapoda</taxon>
        <taxon>Insecta</taxon>
        <taxon>Pterygota</taxon>
        <taxon>Neoptera</taxon>
        <taxon>Endopterygota</taxon>
        <taxon>Diptera</taxon>
        <taxon>Brachycera</taxon>
        <taxon>Muscomorpha</taxon>
        <taxon>Tephritoidea</taxon>
        <taxon>Tephritidae</taxon>
        <taxon>Bactrocera</taxon>
        <taxon>Bactrocera</taxon>
    </lineage>
</organism>